<keyword evidence="9" id="KW-1185">Reference proteome</keyword>
<dbReference type="PANTHER" id="PTHR10877">
    <property type="entry name" value="POLYCYSTIN FAMILY MEMBER"/>
    <property type="match status" value="1"/>
</dbReference>
<dbReference type="Proteomes" id="UP000051574">
    <property type="component" value="Unassembled WGS sequence"/>
</dbReference>
<evidence type="ECO:0000256" key="3">
    <source>
        <dbReference type="ARBA" id="ARBA00022692"/>
    </source>
</evidence>
<dbReference type="Gene3D" id="1.10.287.70">
    <property type="match status" value="1"/>
</dbReference>
<evidence type="ECO:0000313" key="8">
    <source>
        <dbReference type="EMBL" id="KRT86286.1"/>
    </source>
</evidence>
<dbReference type="GO" id="GO:0016020">
    <property type="term" value="C:membrane"/>
    <property type="evidence" value="ECO:0007669"/>
    <property type="project" value="UniProtKB-SubCell"/>
</dbReference>
<dbReference type="PRINTS" id="PR01433">
    <property type="entry name" value="POLYCYSTIN2"/>
</dbReference>
<dbReference type="InterPro" id="IPR003915">
    <property type="entry name" value="PKD_2"/>
</dbReference>
<dbReference type="GO" id="GO:0005509">
    <property type="term" value="F:calcium ion binding"/>
    <property type="evidence" value="ECO:0007669"/>
    <property type="project" value="InterPro"/>
</dbReference>
<comment type="similarity">
    <text evidence="2">Belongs to the polycystin family.</text>
</comment>
<name>A0A0T6BGB5_9SCAR</name>
<reference evidence="8 9" key="1">
    <citation type="submission" date="2015-09" db="EMBL/GenBank/DDBJ databases">
        <title>Draft genome of the scarab beetle Oryctes borbonicus.</title>
        <authorList>
            <person name="Meyer J.M."/>
            <person name="Markov G.V."/>
            <person name="Baskaran P."/>
            <person name="Herrmann M."/>
            <person name="Sommer R.J."/>
            <person name="Roedelsperger C."/>
        </authorList>
    </citation>
    <scope>NUCLEOTIDE SEQUENCE [LARGE SCALE GENOMIC DNA]</scope>
    <source>
        <strain evidence="8">OB123</strain>
        <tissue evidence="8">Whole animal</tissue>
    </source>
</reference>
<feature type="transmembrane region" description="Helical" evidence="6">
    <location>
        <begin position="84"/>
        <end position="106"/>
    </location>
</feature>
<feature type="domain" description="Polycystin cation channel PKD1/PKD2" evidence="7">
    <location>
        <begin position="6"/>
        <end position="161"/>
    </location>
</feature>
<evidence type="ECO:0000256" key="6">
    <source>
        <dbReference type="SAM" id="Phobius"/>
    </source>
</evidence>
<dbReference type="AlphaFoldDB" id="A0A0T6BGB5"/>
<accession>A0A0T6BGB5</accession>
<dbReference type="EMBL" id="LJIG01000654">
    <property type="protein sequence ID" value="KRT86286.1"/>
    <property type="molecule type" value="Genomic_DNA"/>
</dbReference>
<evidence type="ECO:0000256" key="4">
    <source>
        <dbReference type="ARBA" id="ARBA00022989"/>
    </source>
</evidence>
<proteinExistence type="inferred from homology"/>
<feature type="transmembrane region" description="Helical" evidence="6">
    <location>
        <begin position="45"/>
        <end position="64"/>
    </location>
</feature>
<comment type="subcellular location">
    <subcellularLocation>
        <location evidence="1">Membrane</location>
        <topology evidence="1">Multi-pass membrane protein</topology>
    </subcellularLocation>
</comment>
<dbReference type="InterPro" id="IPR051223">
    <property type="entry name" value="Polycystin"/>
</dbReference>
<organism evidence="8 9">
    <name type="scientific">Oryctes borbonicus</name>
    <dbReference type="NCBI Taxonomy" id="1629725"/>
    <lineage>
        <taxon>Eukaryota</taxon>
        <taxon>Metazoa</taxon>
        <taxon>Ecdysozoa</taxon>
        <taxon>Arthropoda</taxon>
        <taxon>Hexapoda</taxon>
        <taxon>Insecta</taxon>
        <taxon>Pterygota</taxon>
        <taxon>Neoptera</taxon>
        <taxon>Endopterygota</taxon>
        <taxon>Coleoptera</taxon>
        <taxon>Polyphaga</taxon>
        <taxon>Scarabaeiformia</taxon>
        <taxon>Scarabaeidae</taxon>
        <taxon>Dynastinae</taxon>
        <taxon>Oryctes</taxon>
    </lineage>
</organism>
<dbReference type="OrthoDB" id="444119at2759"/>
<dbReference type="PANTHER" id="PTHR10877:SF183">
    <property type="entry name" value="AT14535P-RELATED"/>
    <property type="match status" value="1"/>
</dbReference>
<feature type="transmembrane region" description="Helical" evidence="6">
    <location>
        <begin position="5"/>
        <end position="25"/>
    </location>
</feature>
<sequence>MQTTFLFSGVSIYKFIIVVSVLMDVENKPNEYFGFFRFGMLEIDTRNYQAITLFLAFMKIFKYLSFNKTMGQLNNTIKKCAKDVLSFSVMFILIFVSFAQLGYLIFGSQVAEFSAFGKAMFTLLRTILGDFDYSEIEKAHRVLAPLYFLLFIFLVFFVLLVIMCFGKRPRGLLARSCFVAEYVFGHH</sequence>
<dbReference type="GO" id="GO:0050982">
    <property type="term" value="P:detection of mechanical stimulus"/>
    <property type="evidence" value="ECO:0007669"/>
    <property type="project" value="TreeGrafter"/>
</dbReference>
<evidence type="ECO:0000256" key="1">
    <source>
        <dbReference type="ARBA" id="ARBA00004141"/>
    </source>
</evidence>
<evidence type="ECO:0000256" key="2">
    <source>
        <dbReference type="ARBA" id="ARBA00007200"/>
    </source>
</evidence>
<protein>
    <submittedName>
        <fullName evidence="8">Ion channel</fullName>
    </submittedName>
</protein>
<evidence type="ECO:0000313" key="9">
    <source>
        <dbReference type="Proteomes" id="UP000051574"/>
    </source>
</evidence>
<keyword evidence="4 6" id="KW-1133">Transmembrane helix</keyword>
<dbReference type="InterPro" id="IPR013122">
    <property type="entry name" value="PKD1_2_channel"/>
</dbReference>
<keyword evidence="5 6" id="KW-0472">Membrane</keyword>
<evidence type="ECO:0000256" key="5">
    <source>
        <dbReference type="ARBA" id="ARBA00023136"/>
    </source>
</evidence>
<keyword evidence="3 6" id="KW-0812">Transmembrane</keyword>
<comment type="caution">
    <text evidence="8">The sequence shown here is derived from an EMBL/GenBank/DDBJ whole genome shotgun (WGS) entry which is preliminary data.</text>
</comment>
<dbReference type="GO" id="GO:0005262">
    <property type="term" value="F:calcium channel activity"/>
    <property type="evidence" value="ECO:0007669"/>
    <property type="project" value="TreeGrafter"/>
</dbReference>
<dbReference type="Pfam" id="PF08016">
    <property type="entry name" value="PKD_channel"/>
    <property type="match status" value="1"/>
</dbReference>
<feature type="transmembrane region" description="Helical" evidence="6">
    <location>
        <begin position="146"/>
        <end position="166"/>
    </location>
</feature>
<evidence type="ECO:0000259" key="7">
    <source>
        <dbReference type="Pfam" id="PF08016"/>
    </source>
</evidence>
<gene>
    <name evidence="8" type="ORF">AMK59_360</name>
</gene>